<dbReference type="EMBL" id="OY731408">
    <property type="protein sequence ID" value="CAJ1978277.1"/>
    <property type="molecule type" value="Genomic_DNA"/>
</dbReference>
<dbReference type="AntiFam" id="ANF00029">
    <property type="entry name" value="Antisense to 16S rRNA"/>
</dbReference>
<sequence length="74" mass="8446">RLPYYNFAPITSPDFDIPLLAVKVMTSGMARSHSVTSYVYKAQKRIHRHMAYQRLLVILASCKQVAAYNLNCGR</sequence>
<evidence type="ECO:0000313" key="1">
    <source>
        <dbReference type="EMBL" id="CAJ1978277.1"/>
    </source>
</evidence>
<dbReference type="Proteomes" id="UP001189624">
    <property type="component" value="Chromosome 11"/>
</dbReference>
<feature type="non-terminal residue" evidence="1">
    <location>
        <position position="1"/>
    </location>
</feature>
<gene>
    <name evidence="1" type="ORF">AYBTSS11_LOCUS30466</name>
</gene>
<dbReference type="AlphaFoldDB" id="A0AA86W4F5"/>
<feature type="non-terminal residue" evidence="1">
    <location>
        <position position="74"/>
    </location>
</feature>
<accession>A0AA86W4F5</accession>
<organism evidence="1 2">
    <name type="scientific">Sphenostylis stenocarpa</name>
    <dbReference type="NCBI Taxonomy" id="92480"/>
    <lineage>
        <taxon>Eukaryota</taxon>
        <taxon>Viridiplantae</taxon>
        <taxon>Streptophyta</taxon>
        <taxon>Embryophyta</taxon>
        <taxon>Tracheophyta</taxon>
        <taxon>Spermatophyta</taxon>
        <taxon>Magnoliopsida</taxon>
        <taxon>eudicotyledons</taxon>
        <taxon>Gunneridae</taxon>
        <taxon>Pentapetalae</taxon>
        <taxon>rosids</taxon>
        <taxon>fabids</taxon>
        <taxon>Fabales</taxon>
        <taxon>Fabaceae</taxon>
        <taxon>Papilionoideae</taxon>
        <taxon>50 kb inversion clade</taxon>
        <taxon>NPAAA clade</taxon>
        <taxon>indigoferoid/millettioid clade</taxon>
        <taxon>Phaseoleae</taxon>
        <taxon>Sphenostylis</taxon>
    </lineage>
</organism>
<keyword evidence="2" id="KW-1185">Reference proteome</keyword>
<name>A0AA86W4F5_9FABA</name>
<protein>
    <submittedName>
        <fullName evidence="1">Uncharacterized protein</fullName>
    </submittedName>
</protein>
<reference evidence="1" key="1">
    <citation type="submission" date="2023-10" db="EMBL/GenBank/DDBJ databases">
        <authorList>
            <person name="Domelevo Entfellner J.-B."/>
        </authorList>
    </citation>
    <scope>NUCLEOTIDE SEQUENCE</scope>
</reference>
<evidence type="ECO:0000313" key="2">
    <source>
        <dbReference type="Proteomes" id="UP001189624"/>
    </source>
</evidence>
<dbReference type="Gramene" id="rna-AYBTSS11_LOCUS30466">
    <property type="protein sequence ID" value="CAJ1978277.1"/>
    <property type="gene ID" value="gene-AYBTSS11_LOCUS30466"/>
</dbReference>
<proteinExistence type="predicted"/>